<evidence type="ECO:0000256" key="4">
    <source>
        <dbReference type="ARBA" id="ARBA00023163"/>
    </source>
</evidence>
<dbReference type="EMBL" id="JH226137">
    <property type="protein sequence ID" value="EHY61000.1"/>
    <property type="molecule type" value="Genomic_DNA"/>
</dbReference>
<evidence type="ECO:0000256" key="3">
    <source>
        <dbReference type="ARBA" id="ARBA00023015"/>
    </source>
</evidence>
<comment type="subcellular location">
    <subcellularLocation>
        <location evidence="1">Nucleus</location>
    </subcellularLocation>
</comment>
<dbReference type="Proteomes" id="UP000007304">
    <property type="component" value="Unassembled WGS sequence"/>
</dbReference>
<name>H6CB53_EXODN</name>
<dbReference type="InterPro" id="IPR021627">
    <property type="entry name" value="Mediator_Med27"/>
</dbReference>
<comment type="similarity">
    <text evidence="2">Belongs to the Mediator complex subunit 27 family.</text>
</comment>
<dbReference type="GeneID" id="20313579"/>
<dbReference type="Pfam" id="PF11571">
    <property type="entry name" value="Med27"/>
    <property type="match status" value="1"/>
</dbReference>
<organism evidence="6 7">
    <name type="scientific">Exophiala dermatitidis (strain ATCC 34100 / CBS 525.76 / NIH/UT8656)</name>
    <name type="common">Black yeast</name>
    <name type="synonym">Wangiella dermatitidis</name>
    <dbReference type="NCBI Taxonomy" id="858893"/>
    <lineage>
        <taxon>Eukaryota</taxon>
        <taxon>Fungi</taxon>
        <taxon>Dikarya</taxon>
        <taxon>Ascomycota</taxon>
        <taxon>Pezizomycotina</taxon>
        <taxon>Eurotiomycetes</taxon>
        <taxon>Chaetothyriomycetidae</taxon>
        <taxon>Chaetothyriales</taxon>
        <taxon>Herpotrichiellaceae</taxon>
        <taxon>Exophiala</taxon>
    </lineage>
</organism>
<keyword evidence="4" id="KW-0804">Transcription</keyword>
<evidence type="ECO:0000313" key="6">
    <source>
        <dbReference type="EMBL" id="EHY61000.1"/>
    </source>
</evidence>
<dbReference type="HOGENOM" id="CLU_068081_0_0_1"/>
<dbReference type="eggNOG" id="ENOG502SEH4">
    <property type="taxonomic scope" value="Eukaryota"/>
</dbReference>
<dbReference type="OMA" id="KQTPCVK"/>
<evidence type="ECO:0008006" key="8">
    <source>
        <dbReference type="Google" id="ProtNLM"/>
    </source>
</evidence>
<proteinExistence type="inferred from homology"/>
<keyword evidence="7" id="KW-1185">Reference proteome</keyword>
<evidence type="ECO:0000256" key="1">
    <source>
        <dbReference type="ARBA" id="ARBA00004123"/>
    </source>
</evidence>
<dbReference type="VEuPathDB" id="FungiDB:HMPREF1120_08940"/>
<dbReference type="OrthoDB" id="10254221at2759"/>
<dbReference type="RefSeq" id="XP_009161461.1">
    <property type="nucleotide sequence ID" value="XM_009163213.1"/>
</dbReference>
<keyword evidence="5" id="KW-0539">Nucleus</keyword>
<gene>
    <name evidence="6" type="ORF">HMPREF1120_08940</name>
</gene>
<accession>H6CB53</accession>
<keyword evidence="3" id="KW-0805">Transcription regulation</keyword>
<dbReference type="GO" id="GO:0016592">
    <property type="term" value="C:mediator complex"/>
    <property type="evidence" value="ECO:0007669"/>
    <property type="project" value="InterPro"/>
</dbReference>
<dbReference type="STRING" id="858893.H6CB53"/>
<dbReference type="AlphaFoldDB" id="H6CB53"/>
<reference evidence="6" key="1">
    <citation type="submission" date="2011-07" db="EMBL/GenBank/DDBJ databases">
        <title>The Genome Sequence of Exophiala (Wangiella) dermatitidis NIH/UT8656.</title>
        <authorList>
            <consortium name="The Broad Institute Genome Sequencing Platform"/>
            <person name="Cuomo C."/>
            <person name="Wang Z."/>
            <person name="Hunicke-Smith S."/>
            <person name="Szanislo P.J."/>
            <person name="Earl A."/>
            <person name="Young S.K."/>
            <person name="Zeng Q."/>
            <person name="Gargeya S."/>
            <person name="Fitzgerald M."/>
            <person name="Haas B."/>
            <person name="Abouelleil A."/>
            <person name="Alvarado L."/>
            <person name="Arachchi H.M."/>
            <person name="Berlin A."/>
            <person name="Brown A."/>
            <person name="Chapman S.B."/>
            <person name="Chen Z."/>
            <person name="Dunbar C."/>
            <person name="Freedman E."/>
            <person name="Gearin G."/>
            <person name="Gellesch M."/>
            <person name="Goldberg J."/>
            <person name="Griggs A."/>
            <person name="Gujja S."/>
            <person name="Heiman D."/>
            <person name="Howarth C."/>
            <person name="Larson L."/>
            <person name="Lui A."/>
            <person name="MacDonald P.J.P."/>
            <person name="Montmayeur A."/>
            <person name="Murphy C."/>
            <person name="Neiman D."/>
            <person name="Pearson M."/>
            <person name="Priest M."/>
            <person name="Roberts A."/>
            <person name="Saif S."/>
            <person name="Shea T."/>
            <person name="Shenoy N."/>
            <person name="Sisk P."/>
            <person name="Stolte C."/>
            <person name="Sykes S."/>
            <person name="Wortman J."/>
            <person name="Nusbaum C."/>
            <person name="Birren B."/>
        </authorList>
    </citation>
    <scope>NUCLEOTIDE SEQUENCE</scope>
    <source>
        <strain evidence="6">NIH/UT8656</strain>
    </source>
</reference>
<evidence type="ECO:0000256" key="2">
    <source>
        <dbReference type="ARBA" id="ARBA00008048"/>
    </source>
</evidence>
<protein>
    <recommendedName>
        <fullName evidence="8">Mediator complex subunit 27</fullName>
    </recommendedName>
</protein>
<sequence length="288" mass="31895">MQTMADTSGAERVPPEDRELVEKLAKLQNMYKQIAGLRTLLPEKLINPTRFALENPHGYDPEKLAAFLQGAAQTGSQDVKKFKKDWHSDEVRGLWQTVNTNELPPGADAWAVDYEALLQNSVPKEASAKTPRDALPQQHLPPTQADIGKIVGDFQAKHPGLQVKVYQEGDVLSIDINVAQLDFRVTRDSSSANHRYVVSGHPGTVPSVLRDSIVEAIRSSNATMDLAVLLDTLAAYHDIKSRPCDKCKKLVSNTKLQLPLVRQLKGETPGKQAHFLALHQDCVEDIRD</sequence>
<dbReference type="InParanoid" id="H6CB53"/>
<evidence type="ECO:0000313" key="7">
    <source>
        <dbReference type="Proteomes" id="UP000007304"/>
    </source>
</evidence>
<evidence type="ECO:0000256" key="5">
    <source>
        <dbReference type="ARBA" id="ARBA00023242"/>
    </source>
</evidence>